<sequence>MISEPEMEGELDAAASHDVVSDRDQRAAGHLRSRRPWAWALGGAAAASAFWAASVLVFGLGQQEPDIGGYRLTKDSCRAVRLVSLAAAIAPRSSGDLTDSGLLKHSALDQVQCSIHLRDEVAEDGPGSGWSIDYTVGISVALHKKTDPGTEFEALRRVSDLGVVPEANVKSAPYVGEKAYLITRDLGNTELRVLEGGAVLVLKLSAVPSYLDDGSGEEAGDGPDSPDLSAYQPAMVNDMRDLMSDLKQ</sequence>
<feature type="region of interest" description="Disordered" evidence="1">
    <location>
        <begin position="1"/>
        <end position="22"/>
    </location>
</feature>
<evidence type="ECO:0000256" key="1">
    <source>
        <dbReference type="SAM" id="MobiDB-lite"/>
    </source>
</evidence>
<name>A0ABP9J857_9ACTN</name>
<gene>
    <name evidence="2" type="ORF">GCM10023335_55680</name>
</gene>
<dbReference type="EMBL" id="BAABKB010000023">
    <property type="protein sequence ID" value="GAA5023153.1"/>
    <property type="molecule type" value="Genomic_DNA"/>
</dbReference>
<evidence type="ECO:0000313" key="2">
    <source>
        <dbReference type="EMBL" id="GAA5023153.1"/>
    </source>
</evidence>
<protein>
    <submittedName>
        <fullName evidence="2">Uncharacterized protein</fullName>
    </submittedName>
</protein>
<accession>A0ABP9J857</accession>
<dbReference type="RefSeq" id="WP_345655066.1">
    <property type="nucleotide sequence ID" value="NZ_BAABKB010000023.1"/>
</dbReference>
<organism evidence="2 3">
    <name type="scientific">Streptomyces siamensis</name>
    <dbReference type="NCBI Taxonomy" id="1274986"/>
    <lineage>
        <taxon>Bacteria</taxon>
        <taxon>Bacillati</taxon>
        <taxon>Actinomycetota</taxon>
        <taxon>Actinomycetes</taxon>
        <taxon>Kitasatosporales</taxon>
        <taxon>Streptomycetaceae</taxon>
        <taxon>Streptomyces</taxon>
    </lineage>
</organism>
<comment type="caution">
    <text evidence="2">The sequence shown here is derived from an EMBL/GenBank/DDBJ whole genome shotgun (WGS) entry which is preliminary data.</text>
</comment>
<feature type="compositionally biased region" description="Acidic residues" evidence="1">
    <location>
        <begin position="1"/>
        <end position="11"/>
    </location>
</feature>
<reference evidence="3" key="1">
    <citation type="journal article" date="2019" name="Int. J. Syst. Evol. Microbiol.">
        <title>The Global Catalogue of Microorganisms (GCM) 10K type strain sequencing project: providing services to taxonomists for standard genome sequencing and annotation.</title>
        <authorList>
            <consortium name="The Broad Institute Genomics Platform"/>
            <consortium name="The Broad Institute Genome Sequencing Center for Infectious Disease"/>
            <person name="Wu L."/>
            <person name="Ma J."/>
        </authorList>
    </citation>
    <scope>NUCLEOTIDE SEQUENCE [LARGE SCALE GENOMIC DNA]</scope>
    <source>
        <strain evidence="3">JCM 18409</strain>
    </source>
</reference>
<proteinExistence type="predicted"/>
<keyword evidence="3" id="KW-1185">Reference proteome</keyword>
<evidence type="ECO:0000313" key="3">
    <source>
        <dbReference type="Proteomes" id="UP001501759"/>
    </source>
</evidence>
<dbReference type="Proteomes" id="UP001501759">
    <property type="component" value="Unassembled WGS sequence"/>
</dbReference>